<dbReference type="EMBL" id="JAKNRV010000068">
    <property type="protein sequence ID" value="MCK1784682.1"/>
    <property type="molecule type" value="Genomic_DNA"/>
</dbReference>
<organism evidence="1 2">
    <name type="scientific">Pseudomonas emilianonis</name>
    <dbReference type="NCBI Taxonomy" id="2915812"/>
    <lineage>
        <taxon>Bacteria</taxon>
        <taxon>Pseudomonadati</taxon>
        <taxon>Pseudomonadota</taxon>
        <taxon>Gammaproteobacteria</taxon>
        <taxon>Pseudomonadales</taxon>
        <taxon>Pseudomonadaceae</taxon>
        <taxon>Pseudomonas</taxon>
    </lineage>
</organism>
<sequence>MSTNFTTWALSNNVAAVDGANYTAGFLICKPLIQKNKSGFALKIKGLKRKNPLSRVFGRLKGEP</sequence>
<keyword evidence="2" id="KW-1185">Reference proteome</keyword>
<evidence type="ECO:0000313" key="2">
    <source>
        <dbReference type="Proteomes" id="UP001317085"/>
    </source>
</evidence>
<dbReference type="RefSeq" id="WP_247399609.1">
    <property type="nucleotide sequence ID" value="NZ_JAKNRV010000068.1"/>
</dbReference>
<protein>
    <submittedName>
        <fullName evidence="1">Uncharacterized protein</fullName>
    </submittedName>
</protein>
<evidence type="ECO:0000313" key="1">
    <source>
        <dbReference type="EMBL" id="MCK1784682.1"/>
    </source>
</evidence>
<comment type="caution">
    <text evidence="1">The sequence shown here is derived from an EMBL/GenBank/DDBJ whole genome shotgun (WGS) entry which is preliminary data.</text>
</comment>
<gene>
    <name evidence="1" type="ORF">L9Z73_10040</name>
</gene>
<proteinExistence type="predicted"/>
<accession>A0ABT0EG31</accession>
<reference evidence="1 2" key="1">
    <citation type="submission" date="2022-02" db="EMBL/GenBank/DDBJ databases">
        <title>Comparative genomics of the first Antarctic Pseudomonas spp. capable of biotransforming 2,4,6-Trinitrotoluene.</title>
        <authorList>
            <person name="Cabrera M.A."/>
            <person name="Marquez S.L."/>
            <person name="Perez-Donoso J.M."/>
        </authorList>
    </citation>
    <scope>NUCLEOTIDE SEQUENCE [LARGE SCALE GENOMIC DNA]</scope>
    <source>
        <strain evidence="1 2">TNT11</strain>
    </source>
</reference>
<dbReference type="Proteomes" id="UP001317085">
    <property type="component" value="Unassembled WGS sequence"/>
</dbReference>
<name>A0ABT0EG31_9PSED</name>